<feature type="domain" description="HTH hxlR-type" evidence="4">
    <location>
        <begin position="1"/>
        <end position="96"/>
    </location>
</feature>
<evidence type="ECO:0000259" key="4">
    <source>
        <dbReference type="PROSITE" id="PS51118"/>
    </source>
</evidence>
<proteinExistence type="predicted"/>
<dbReference type="InterPro" id="IPR036390">
    <property type="entry name" value="WH_DNA-bd_sf"/>
</dbReference>
<evidence type="ECO:0000256" key="3">
    <source>
        <dbReference type="ARBA" id="ARBA00023163"/>
    </source>
</evidence>
<protein>
    <submittedName>
        <fullName evidence="5">Transcriptional regulator</fullName>
    </submittedName>
</protein>
<reference evidence="5 6" key="1">
    <citation type="submission" date="2018-05" db="EMBL/GenBank/DDBJ databases">
        <title>Evolution of GPA BGCs.</title>
        <authorList>
            <person name="Waglechner N."/>
            <person name="Wright G.D."/>
        </authorList>
    </citation>
    <scope>NUCLEOTIDE SEQUENCE [LARGE SCALE GENOMIC DNA]</scope>
    <source>
        <strain evidence="5 6">A82846</strain>
    </source>
</reference>
<dbReference type="GO" id="GO:0003677">
    <property type="term" value="F:DNA binding"/>
    <property type="evidence" value="ECO:0007669"/>
    <property type="project" value="UniProtKB-KW"/>
</dbReference>
<dbReference type="InterPro" id="IPR036388">
    <property type="entry name" value="WH-like_DNA-bd_sf"/>
</dbReference>
<keyword evidence="1" id="KW-0805">Transcription regulation</keyword>
<dbReference type="Proteomes" id="UP000287547">
    <property type="component" value="Unassembled WGS sequence"/>
</dbReference>
<accession>A0A428Z1I6</accession>
<dbReference type="InterPro" id="IPR002577">
    <property type="entry name" value="HTH_HxlR"/>
</dbReference>
<evidence type="ECO:0000313" key="5">
    <source>
        <dbReference type="EMBL" id="RSM78681.1"/>
    </source>
</evidence>
<dbReference type="SUPFAM" id="SSF46785">
    <property type="entry name" value="Winged helix' DNA-binding domain"/>
    <property type="match status" value="1"/>
</dbReference>
<comment type="caution">
    <text evidence="5">The sequence shown here is derived from an EMBL/GenBank/DDBJ whole genome shotgun (WGS) entry which is preliminary data.</text>
</comment>
<name>A0A428Z1I6_KIBAR</name>
<gene>
    <name evidence="5" type="ORF">DMH04_32995</name>
</gene>
<evidence type="ECO:0000256" key="2">
    <source>
        <dbReference type="ARBA" id="ARBA00023125"/>
    </source>
</evidence>
<dbReference type="Pfam" id="PF01638">
    <property type="entry name" value="HxlR"/>
    <property type="match status" value="1"/>
</dbReference>
<dbReference type="EMBL" id="QHKI01000035">
    <property type="protein sequence ID" value="RSM78681.1"/>
    <property type="molecule type" value="Genomic_DNA"/>
</dbReference>
<evidence type="ECO:0000256" key="1">
    <source>
        <dbReference type="ARBA" id="ARBA00023015"/>
    </source>
</evidence>
<dbReference type="PANTHER" id="PTHR33204">
    <property type="entry name" value="TRANSCRIPTIONAL REGULATOR, MARR FAMILY"/>
    <property type="match status" value="1"/>
</dbReference>
<dbReference type="RefSeq" id="WP_051794049.1">
    <property type="nucleotide sequence ID" value="NZ_QHKI01000035.1"/>
</dbReference>
<organism evidence="5 6">
    <name type="scientific">Kibdelosporangium aridum</name>
    <dbReference type="NCBI Taxonomy" id="2030"/>
    <lineage>
        <taxon>Bacteria</taxon>
        <taxon>Bacillati</taxon>
        <taxon>Actinomycetota</taxon>
        <taxon>Actinomycetes</taxon>
        <taxon>Pseudonocardiales</taxon>
        <taxon>Pseudonocardiaceae</taxon>
        <taxon>Kibdelosporangium</taxon>
    </lineage>
</organism>
<dbReference type="AlphaFoldDB" id="A0A428Z1I6"/>
<dbReference type="Gene3D" id="1.10.10.10">
    <property type="entry name" value="Winged helix-like DNA-binding domain superfamily/Winged helix DNA-binding domain"/>
    <property type="match status" value="1"/>
</dbReference>
<evidence type="ECO:0000313" key="6">
    <source>
        <dbReference type="Proteomes" id="UP000287547"/>
    </source>
</evidence>
<dbReference type="PROSITE" id="PS51118">
    <property type="entry name" value="HTH_HXLR"/>
    <property type="match status" value="1"/>
</dbReference>
<keyword evidence="3" id="KW-0804">Transcription</keyword>
<sequence>MDGFQRTIELVGKRWTGAVLLAIGAGTERFGEILSTVPGLSDRLLSQRLKELEANNLVTRTVEPTTPVLIRYTLTRRGRELVHALQPLVEWGGRAP</sequence>
<keyword evidence="2" id="KW-0238">DNA-binding</keyword>
<dbReference type="OrthoDB" id="9800966at2"/>
<dbReference type="PANTHER" id="PTHR33204:SF37">
    <property type="entry name" value="HTH-TYPE TRANSCRIPTIONAL REGULATOR YODB"/>
    <property type="match status" value="1"/>
</dbReference>